<dbReference type="InterPro" id="IPR010982">
    <property type="entry name" value="Lambda_DNA-bd_dom_sf"/>
</dbReference>
<name>A0ABU0IY57_9CAUL</name>
<protein>
    <submittedName>
        <fullName evidence="2">XRE-type DNA-binding protein</fullName>
    </submittedName>
</protein>
<keyword evidence="3" id="KW-1185">Reference proteome</keyword>
<comment type="caution">
    <text evidence="2">The sequence shown here is derived from an EMBL/GenBank/DDBJ whole genome shotgun (WGS) entry which is preliminary data.</text>
</comment>
<organism evidence="2 3">
    <name type="scientific">Caulobacter ginsengisoli</name>
    <dbReference type="NCBI Taxonomy" id="400775"/>
    <lineage>
        <taxon>Bacteria</taxon>
        <taxon>Pseudomonadati</taxon>
        <taxon>Pseudomonadota</taxon>
        <taxon>Alphaproteobacteria</taxon>
        <taxon>Caulobacterales</taxon>
        <taxon>Caulobacteraceae</taxon>
        <taxon>Caulobacter</taxon>
    </lineage>
</organism>
<reference evidence="2 3" key="1">
    <citation type="submission" date="2023-07" db="EMBL/GenBank/DDBJ databases">
        <title>Genomic Encyclopedia of Type Strains, Phase IV (KMG-IV): sequencing the most valuable type-strain genomes for metagenomic binning, comparative biology and taxonomic classification.</title>
        <authorList>
            <person name="Goeker M."/>
        </authorList>
    </citation>
    <scope>NUCLEOTIDE SEQUENCE [LARGE SCALE GENOMIC DNA]</scope>
    <source>
        <strain evidence="2 3">DSM 18695</strain>
    </source>
</reference>
<evidence type="ECO:0000313" key="2">
    <source>
        <dbReference type="EMBL" id="MDQ0465887.1"/>
    </source>
</evidence>
<dbReference type="SMART" id="SM00530">
    <property type="entry name" value="HTH_XRE"/>
    <property type="match status" value="1"/>
</dbReference>
<dbReference type="PROSITE" id="PS50943">
    <property type="entry name" value="HTH_CROC1"/>
    <property type="match status" value="1"/>
</dbReference>
<dbReference type="RefSeq" id="WP_307351569.1">
    <property type="nucleotide sequence ID" value="NZ_JAUSVS010000008.1"/>
</dbReference>
<dbReference type="InterPro" id="IPR039554">
    <property type="entry name" value="HigA2-like_HTH"/>
</dbReference>
<dbReference type="GO" id="GO:0003677">
    <property type="term" value="F:DNA binding"/>
    <property type="evidence" value="ECO:0007669"/>
    <property type="project" value="UniProtKB-KW"/>
</dbReference>
<dbReference type="CDD" id="cd00093">
    <property type="entry name" value="HTH_XRE"/>
    <property type="match status" value="1"/>
</dbReference>
<dbReference type="SUPFAM" id="SSF47413">
    <property type="entry name" value="lambda repressor-like DNA-binding domains"/>
    <property type="match status" value="1"/>
</dbReference>
<dbReference type="Pfam" id="PF13744">
    <property type="entry name" value="HTH_37"/>
    <property type="match status" value="1"/>
</dbReference>
<gene>
    <name evidence="2" type="ORF">QO010_003679</name>
</gene>
<evidence type="ECO:0000259" key="1">
    <source>
        <dbReference type="PROSITE" id="PS50943"/>
    </source>
</evidence>
<dbReference type="EMBL" id="JAUSVS010000008">
    <property type="protein sequence ID" value="MDQ0465887.1"/>
    <property type="molecule type" value="Genomic_DNA"/>
</dbReference>
<sequence>MTDDNGVRESAGNIFEDLNFPDAEAHLLKAQLVSRMQDTISDRKLSQSEAGRITGVSQPDISRMLKGQFRDVSVERIMRMLTRLGCDVDITVQQRGREPFAPIHLEALPA</sequence>
<dbReference type="InterPro" id="IPR001387">
    <property type="entry name" value="Cro/C1-type_HTH"/>
</dbReference>
<proteinExistence type="predicted"/>
<feature type="domain" description="HTH cro/C1-type" evidence="1">
    <location>
        <begin position="43"/>
        <end position="91"/>
    </location>
</feature>
<evidence type="ECO:0000313" key="3">
    <source>
        <dbReference type="Proteomes" id="UP001228905"/>
    </source>
</evidence>
<keyword evidence="2" id="KW-0238">DNA-binding</keyword>
<accession>A0ABU0IY57</accession>
<dbReference type="Proteomes" id="UP001228905">
    <property type="component" value="Unassembled WGS sequence"/>
</dbReference>
<dbReference type="Gene3D" id="1.10.260.40">
    <property type="entry name" value="lambda repressor-like DNA-binding domains"/>
    <property type="match status" value="1"/>
</dbReference>